<dbReference type="RefSeq" id="WP_148698232.1">
    <property type="nucleotide sequence ID" value="NZ_CP017834.1"/>
</dbReference>
<dbReference type="OrthoDB" id="5293270at2"/>
<gene>
    <name evidence="1" type="ORF">AXG55_11400</name>
</gene>
<name>A0A1L4D2R8_9BACT</name>
<dbReference type="STRING" id="1915309.AXG55_11400"/>
<dbReference type="AlphaFoldDB" id="A0A1L4D2R8"/>
<dbReference type="Proteomes" id="UP000184731">
    <property type="component" value="Chromosome"/>
</dbReference>
<reference evidence="1 2" key="1">
    <citation type="submission" date="2016-10" db="EMBL/GenBank/DDBJ databases">
        <title>Silvanigrella aquatica sp. nov., isolated from a freshwater lake located in the Black Forest, Germany, description of Silvanigrellaceae fam. nov., Silvanigrellales ord. nov., reclassification of the order Bdellovibrionales in the class Oligoflexia, reclassification of the families Bacteriovoracaceae and Halobacteriovoraceae in the new order Bacteriovoracales ord. nov., and reclassification of the family Pseudobacteriovoracaceae in the order Oligoflexiales.</title>
        <authorList>
            <person name="Hahn M.W."/>
            <person name="Schmidt J."/>
            <person name="Koll U."/>
            <person name="Rohde M."/>
            <person name="Verbag S."/>
            <person name="Pitt A."/>
            <person name="Nakai R."/>
            <person name="Naganuma T."/>
            <person name="Lang E."/>
        </authorList>
    </citation>
    <scope>NUCLEOTIDE SEQUENCE [LARGE SCALE GENOMIC DNA]</scope>
    <source>
        <strain evidence="1 2">MWH-Nonnen-W8red</strain>
    </source>
</reference>
<organism evidence="1 2">
    <name type="scientific">Silvanigrella aquatica</name>
    <dbReference type="NCBI Taxonomy" id="1915309"/>
    <lineage>
        <taxon>Bacteria</taxon>
        <taxon>Pseudomonadati</taxon>
        <taxon>Bdellovibrionota</taxon>
        <taxon>Oligoflexia</taxon>
        <taxon>Silvanigrellales</taxon>
        <taxon>Silvanigrellaceae</taxon>
        <taxon>Silvanigrella</taxon>
    </lineage>
</organism>
<protein>
    <submittedName>
        <fullName evidence="1">Uncharacterized protein</fullName>
    </submittedName>
</protein>
<keyword evidence="2" id="KW-1185">Reference proteome</keyword>
<accession>A0A1L4D2R8</accession>
<sequence length="194" mass="23158">MEKSERIYTTLINPLLQNDIRNVIRFYKADRIFNYVDPNIIDLSALECINLGGDTTGLTNHYFLMNIYQIDPFLNQMKYTRKQTFHFKELELSQIKMFNSSVRVGVLLNQERSKYFKVHNGMYRTIQLNRKYCFVCIYGVEKKDFIFDVDFNSFTRQGQWFQSFELALLEVVRKYLIDIALGKRSMTCPILKDY</sequence>
<evidence type="ECO:0000313" key="1">
    <source>
        <dbReference type="EMBL" id="APJ04481.1"/>
    </source>
</evidence>
<dbReference type="KEGG" id="saqi:AXG55_11400"/>
<proteinExistence type="predicted"/>
<dbReference type="EMBL" id="CP017834">
    <property type="protein sequence ID" value="APJ04481.1"/>
    <property type="molecule type" value="Genomic_DNA"/>
</dbReference>
<evidence type="ECO:0000313" key="2">
    <source>
        <dbReference type="Proteomes" id="UP000184731"/>
    </source>
</evidence>